<keyword evidence="9 18" id="KW-0999">Mitochondrion inner membrane</keyword>
<dbReference type="GO" id="GO:0006120">
    <property type="term" value="P:mitochondrial electron transport, NADH to ubiquinone"/>
    <property type="evidence" value="ECO:0007669"/>
    <property type="project" value="InterPro"/>
</dbReference>
<gene>
    <name evidence="20" type="primary">nad2</name>
</gene>
<evidence type="ECO:0000256" key="2">
    <source>
        <dbReference type="ARBA" id="ARBA00004448"/>
    </source>
</evidence>
<evidence type="ECO:0000259" key="19">
    <source>
        <dbReference type="Pfam" id="PF00361"/>
    </source>
</evidence>
<keyword evidence="16 18" id="KW-0472">Membrane</keyword>
<evidence type="ECO:0000256" key="18">
    <source>
        <dbReference type="RuleBase" id="RU003403"/>
    </source>
</evidence>
<evidence type="ECO:0000256" key="7">
    <source>
        <dbReference type="ARBA" id="ARBA00022660"/>
    </source>
</evidence>
<keyword evidence="20" id="KW-0560">Oxidoreductase</keyword>
<protein>
    <recommendedName>
        <fullName evidence="5 18">NADH-ubiquinone oxidoreductase chain 2</fullName>
        <ecNumber evidence="4 18">7.1.1.2</ecNumber>
    </recommendedName>
</protein>
<keyword evidence="15 18" id="KW-0496">Mitochondrion</keyword>
<comment type="catalytic activity">
    <reaction evidence="17 18">
        <text>a ubiquinone + NADH + 5 H(+)(in) = a ubiquinol + NAD(+) + 4 H(+)(out)</text>
        <dbReference type="Rhea" id="RHEA:29091"/>
        <dbReference type="Rhea" id="RHEA-COMP:9565"/>
        <dbReference type="Rhea" id="RHEA-COMP:9566"/>
        <dbReference type="ChEBI" id="CHEBI:15378"/>
        <dbReference type="ChEBI" id="CHEBI:16389"/>
        <dbReference type="ChEBI" id="CHEBI:17976"/>
        <dbReference type="ChEBI" id="CHEBI:57540"/>
        <dbReference type="ChEBI" id="CHEBI:57945"/>
        <dbReference type="EC" id="7.1.1.2"/>
    </reaction>
</comment>
<name>Q6SL44_ARMAR</name>
<evidence type="ECO:0000256" key="10">
    <source>
        <dbReference type="ARBA" id="ARBA00022967"/>
    </source>
</evidence>
<comment type="subcellular location">
    <subcellularLocation>
        <location evidence="2 18">Mitochondrion inner membrane</location>
        <topology evidence="2 18">Multi-pass membrane protein</topology>
    </subcellularLocation>
</comment>
<keyword evidence="10 18" id="KW-1278">Translocase</keyword>
<evidence type="ECO:0000313" key="20">
    <source>
        <dbReference type="EMBL" id="AAS00829.1"/>
    </source>
</evidence>
<evidence type="ECO:0000256" key="11">
    <source>
        <dbReference type="ARBA" id="ARBA00022982"/>
    </source>
</evidence>
<dbReference type="GO" id="GO:0016491">
    <property type="term" value="F:oxidoreductase activity"/>
    <property type="evidence" value="ECO:0007669"/>
    <property type="project" value="UniProtKB-KW"/>
</dbReference>
<evidence type="ECO:0000256" key="12">
    <source>
        <dbReference type="ARBA" id="ARBA00022989"/>
    </source>
</evidence>
<reference evidence="20" key="1">
    <citation type="journal article" date="2004" name="Proc. R. Soc. B">
        <title>Phylogenetic position of the Pentastomida and [pan]crustacean relationships.</title>
        <authorList>
            <person name="Lavrov D.V."/>
            <person name="Brown W.M."/>
            <person name="Boore J.L."/>
        </authorList>
    </citation>
    <scope>NUCLEOTIDE SEQUENCE</scope>
</reference>
<evidence type="ECO:0000256" key="8">
    <source>
        <dbReference type="ARBA" id="ARBA00022692"/>
    </source>
</evidence>
<comment type="function">
    <text evidence="18">Core subunit of the mitochondrial membrane respiratory chain NADH dehydrogenase (Complex I) which catalyzes electron transfer from NADH through the respiratory chain, using ubiquinone as an electron acceptor. Essential for the catalytic activity and assembly of complex I.</text>
</comment>
<evidence type="ECO:0000256" key="9">
    <source>
        <dbReference type="ARBA" id="ARBA00022792"/>
    </source>
</evidence>
<feature type="transmembrane region" description="Helical" evidence="18">
    <location>
        <begin position="229"/>
        <end position="248"/>
    </location>
</feature>
<dbReference type="PANTHER" id="PTHR46552">
    <property type="entry name" value="NADH-UBIQUINONE OXIDOREDUCTASE CHAIN 2"/>
    <property type="match status" value="1"/>
</dbReference>
<feature type="transmembrane region" description="Helical" evidence="18">
    <location>
        <begin position="106"/>
        <end position="127"/>
    </location>
</feature>
<dbReference type="EC" id="7.1.1.2" evidence="4 18"/>
<keyword evidence="11 18" id="KW-0249">Electron transport</keyword>
<keyword evidence="13 18" id="KW-0520">NAD</keyword>
<dbReference type="AlphaFoldDB" id="Q6SL44"/>
<feature type="transmembrane region" description="Helical" evidence="18">
    <location>
        <begin position="260"/>
        <end position="280"/>
    </location>
</feature>
<evidence type="ECO:0000256" key="4">
    <source>
        <dbReference type="ARBA" id="ARBA00012944"/>
    </source>
</evidence>
<dbReference type="Pfam" id="PF00361">
    <property type="entry name" value="Proton_antipo_M"/>
    <property type="match status" value="1"/>
</dbReference>
<evidence type="ECO:0000256" key="3">
    <source>
        <dbReference type="ARBA" id="ARBA00007012"/>
    </source>
</evidence>
<keyword evidence="14 18" id="KW-0830">Ubiquinone</keyword>
<keyword evidence="6" id="KW-0813">Transport</keyword>
<accession>Q6SL44</accession>
<feature type="domain" description="NADH:quinone oxidoreductase/Mrp antiporter transmembrane" evidence="19">
    <location>
        <begin position="25"/>
        <end position="272"/>
    </location>
</feature>
<comment type="similarity">
    <text evidence="3 18">Belongs to the complex I subunit 2 family.</text>
</comment>
<dbReference type="PANTHER" id="PTHR46552:SF1">
    <property type="entry name" value="NADH-UBIQUINONE OXIDOREDUCTASE CHAIN 2"/>
    <property type="match status" value="1"/>
</dbReference>
<evidence type="ECO:0000256" key="13">
    <source>
        <dbReference type="ARBA" id="ARBA00023027"/>
    </source>
</evidence>
<dbReference type="InterPro" id="IPR003917">
    <property type="entry name" value="NADH_UbQ_OxRdtase_chain2"/>
</dbReference>
<sequence length="320" mass="36515">MTMFHHSHLIFLPLLIMSTIIALSSTSWLIMWLSLETNLISFIPMISYPKTQFFSKSAMKYFLIQSSSSITFLFLTIFLASLPSLLLKLQPIITLIMIMKSGSAPFHHWFITITNNISWSSLLLLLTWQKIIPFLIISLMNTWMILPLAILNLIIGSTSGISTPSTRLIMTYSSLSHQGWMYSSMMFSDSLWMFYLMIYSMNFILCLLPFSLMNNTLLNNSLTPYSSKISLFISLMNLAGIPPLPGFIPKWIILEMIPAHFTPLSLILITSTTLSIFFYMQMTFTTLTLSSHNKPLTKSSLPTKISLYPYILMSSLLLFL</sequence>
<feature type="transmembrane region" description="Helical" evidence="18">
    <location>
        <begin position="61"/>
        <end position="86"/>
    </location>
</feature>
<dbReference type="EMBL" id="AY456186">
    <property type="protein sequence ID" value="AAS00829.1"/>
    <property type="molecule type" value="Genomic_DNA"/>
</dbReference>
<dbReference type="GO" id="GO:0008137">
    <property type="term" value="F:NADH dehydrogenase (ubiquinone) activity"/>
    <property type="evidence" value="ECO:0007669"/>
    <property type="project" value="UniProtKB-EC"/>
</dbReference>
<geneLocation type="mitochondrion" evidence="20"/>
<evidence type="ECO:0000256" key="16">
    <source>
        <dbReference type="ARBA" id="ARBA00023136"/>
    </source>
</evidence>
<evidence type="ECO:0000256" key="15">
    <source>
        <dbReference type="ARBA" id="ARBA00023128"/>
    </source>
</evidence>
<evidence type="ECO:0000256" key="6">
    <source>
        <dbReference type="ARBA" id="ARBA00022448"/>
    </source>
</evidence>
<keyword evidence="12 18" id="KW-1133">Transmembrane helix</keyword>
<dbReference type="PRINTS" id="PR01436">
    <property type="entry name" value="NADHDHGNASE2"/>
</dbReference>
<feature type="transmembrane region" description="Helical" evidence="18">
    <location>
        <begin position="134"/>
        <end position="155"/>
    </location>
</feature>
<evidence type="ECO:0000256" key="1">
    <source>
        <dbReference type="ARBA" id="ARBA00003257"/>
    </source>
</evidence>
<dbReference type="InterPro" id="IPR001750">
    <property type="entry name" value="ND/Mrp_TM"/>
</dbReference>
<feature type="transmembrane region" description="Helical" evidence="18">
    <location>
        <begin position="192"/>
        <end position="217"/>
    </location>
</feature>
<proteinExistence type="inferred from homology"/>
<organism evidence="20">
    <name type="scientific">Armillifer armillatus</name>
    <name type="common">Tongue worm</name>
    <dbReference type="NCBI Taxonomy" id="260804"/>
    <lineage>
        <taxon>Eukaryota</taxon>
        <taxon>Metazoa</taxon>
        <taxon>Ecdysozoa</taxon>
        <taxon>Arthropoda</taxon>
        <taxon>Crustacea</taxon>
        <taxon>Oligostraca</taxon>
        <taxon>Ichthyostraca</taxon>
        <taxon>Pentastomida</taxon>
        <taxon>Porocephalida</taxon>
        <taxon>Armilliferidae</taxon>
        <taxon>Armillifer</taxon>
    </lineage>
</organism>
<evidence type="ECO:0000256" key="5">
    <source>
        <dbReference type="ARBA" id="ARBA00021008"/>
    </source>
</evidence>
<feature type="transmembrane region" description="Helical" evidence="18">
    <location>
        <begin position="7"/>
        <end position="23"/>
    </location>
</feature>
<dbReference type="GO" id="GO:0005743">
    <property type="term" value="C:mitochondrial inner membrane"/>
    <property type="evidence" value="ECO:0007669"/>
    <property type="project" value="UniProtKB-SubCell"/>
</dbReference>
<dbReference type="InterPro" id="IPR050175">
    <property type="entry name" value="Complex_I_Subunit_2"/>
</dbReference>
<evidence type="ECO:0000256" key="14">
    <source>
        <dbReference type="ARBA" id="ARBA00023075"/>
    </source>
</evidence>
<comment type="function">
    <text evidence="1">Core subunit of the mitochondrial membrane respiratory chain NADH dehydrogenase (Complex I) that is believed to belong to the minimal assembly required for catalysis. Complex I functions in the transfer of electrons from NADH to the respiratory chain. The immediate electron acceptor for the enzyme is believed to be ubiquinone.</text>
</comment>
<evidence type="ECO:0000256" key="17">
    <source>
        <dbReference type="ARBA" id="ARBA00049551"/>
    </source>
</evidence>
<keyword evidence="7 18" id="KW-0679">Respiratory chain</keyword>
<keyword evidence="8 18" id="KW-0812">Transmembrane</keyword>